<feature type="region of interest" description="Disordered" evidence="1">
    <location>
        <begin position="96"/>
        <end position="115"/>
    </location>
</feature>
<gene>
    <name evidence="2" type="ORF">A0U92_15325</name>
</gene>
<dbReference type="GO" id="GO:0005737">
    <property type="term" value="C:cytoplasm"/>
    <property type="evidence" value="ECO:0007669"/>
    <property type="project" value="TreeGrafter"/>
</dbReference>
<name>A0A1U9KJI1_ACEAC</name>
<accession>A0A1U9KJI1</accession>
<dbReference type="Proteomes" id="UP000188937">
    <property type="component" value="Chromosome"/>
</dbReference>
<dbReference type="PANTHER" id="PTHR30575">
    <property type="entry name" value="PEPTIDASE M20"/>
    <property type="match status" value="1"/>
</dbReference>
<evidence type="ECO:0000313" key="3">
    <source>
        <dbReference type="Proteomes" id="UP000188937"/>
    </source>
</evidence>
<dbReference type="Gene3D" id="3.40.630.10">
    <property type="entry name" value="Zn peptidases"/>
    <property type="match status" value="1"/>
</dbReference>
<proteinExistence type="predicted"/>
<dbReference type="KEGG" id="aace:A0U92_15325"/>
<dbReference type="GO" id="GO:0016805">
    <property type="term" value="F:dipeptidase activity"/>
    <property type="evidence" value="ECO:0007669"/>
    <property type="project" value="TreeGrafter"/>
</dbReference>
<dbReference type="AlphaFoldDB" id="A0A1U9KJI1"/>
<dbReference type="OrthoDB" id="9781032at2"/>
<reference evidence="2 3" key="1">
    <citation type="submission" date="2016-03" db="EMBL/GenBank/DDBJ databases">
        <title>Acetic acid bacteria sequencing.</title>
        <authorList>
            <person name="Brandt J."/>
            <person name="Jakob F."/>
            <person name="Vogel R.F."/>
        </authorList>
    </citation>
    <scope>NUCLEOTIDE SEQUENCE [LARGE SCALE GENOMIC DNA]</scope>
    <source>
        <strain evidence="2 3">TMW2.1153</strain>
    </source>
</reference>
<dbReference type="PANTHER" id="PTHR30575:SF0">
    <property type="entry name" value="XAA-ARG DIPEPTIDASE"/>
    <property type="match status" value="1"/>
</dbReference>
<protein>
    <submittedName>
        <fullName evidence="2">Peptidase M20</fullName>
    </submittedName>
</protein>
<dbReference type="GO" id="GO:0046657">
    <property type="term" value="P:folic acid catabolic process"/>
    <property type="evidence" value="ECO:0007669"/>
    <property type="project" value="TreeGrafter"/>
</dbReference>
<dbReference type="GO" id="GO:0071713">
    <property type="term" value="F:para-aminobenzoyl-glutamate hydrolase activity"/>
    <property type="evidence" value="ECO:0007669"/>
    <property type="project" value="TreeGrafter"/>
</dbReference>
<dbReference type="InterPro" id="IPR052030">
    <property type="entry name" value="Peptidase_M20/M20A_hydrolases"/>
</dbReference>
<keyword evidence="3" id="KW-1185">Reference proteome</keyword>
<dbReference type="SUPFAM" id="SSF53187">
    <property type="entry name" value="Zn-dependent exopeptidases"/>
    <property type="match status" value="1"/>
</dbReference>
<dbReference type="EMBL" id="CP014692">
    <property type="protein sequence ID" value="AQS85908.1"/>
    <property type="molecule type" value="Genomic_DNA"/>
</dbReference>
<dbReference type="Gene3D" id="3.30.70.360">
    <property type="match status" value="1"/>
</dbReference>
<sequence length="533" mass="59681">MWNDEFSDAQRCALDWLNERQAAFSKDHKTIWDFQEPSWREYRSSRWYVERLRSEGFTVEEATAGMPTAFRAEWRNGDGPVLAGYAEYDAVPGQSQEAVPYRQPRKGTSKLAAGHTDPHSALGIGALAGFLATKRAMEAHSIPGTLVFFGEPAEKMCGSKPVHAAHGYYDGLDAAISFHPHSFPALTNGCFWETTSAPYWSRIYTFECPDPETWQADISSGEITHIHAIARAPGAIDAVCLMYTNSKMMKESILPHTGSWTINEFIPIAGQATADNFAPGIGQIQYSMRAPSLDMCQSAFEILDRNADSIAAMTHCTVKKEWITKTRPGLPNHVMAETTFANFKRLGAPQWGEDAVRFAQDVHKTLGLPETTEPLLPNMMKLTPPQEAEAAFREQLPPWQKHYAADDYVDYTWHAPTVRLYVARPTLHHPEAPGYRYPAWARHAMAGYTACIDPMWSRASQVITTTLLDLLTKPAVLEAAQAEFRERTGGGVGGSRWIAPLLPKDFRAPVDYHWPEYVETPRGREWSMGNVRD</sequence>
<evidence type="ECO:0000256" key="1">
    <source>
        <dbReference type="SAM" id="MobiDB-lite"/>
    </source>
</evidence>
<dbReference type="RefSeq" id="WP_077813909.1">
    <property type="nucleotide sequence ID" value="NZ_CP014692.1"/>
</dbReference>
<dbReference type="STRING" id="435.A0U92_15325"/>
<organism evidence="2 3">
    <name type="scientific">Acetobacter aceti</name>
    <dbReference type="NCBI Taxonomy" id="435"/>
    <lineage>
        <taxon>Bacteria</taxon>
        <taxon>Pseudomonadati</taxon>
        <taxon>Pseudomonadota</taxon>
        <taxon>Alphaproteobacteria</taxon>
        <taxon>Acetobacterales</taxon>
        <taxon>Acetobacteraceae</taxon>
        <taxon>Acetobacter</taxon>
        <taxon>Acetobacter subgen. Acetobacter</taxon>
    </lineage>
</organism>
<evidence type="ECO:0000313" key="2">
    <source>
        <dbReference type="EMBL" id="AQS85908.1"/>
    </source>
</evidence>